<protein>
    <submittedName>
        <fullName evidence="5">Transcriptional regulator, AraC</fullName>
    </submittedName>
</protein>
<dbReference type="InterPro" id="IPR020449">
    <property type="entry name" value="Tscrpt_reg_AraC-type_HTH"/>
</dbReference>
<dbReference type="Proteomes" id="UP000245622">
    <property type="component" value="Chromosome 1"/>
</dbReference>
<reference evidence="5 6" key="1">
    <citation type="submission" date="2014-04" db="EMBL/GenBank/DDBJ databases">
        <authorList>
            <person name="Hornung B.V."/>
        </authorList>
    </citation>
    <scope>NUCLEOTIDE SEQUENCE [LARGE SCALE GENOMIC DNA]</scope>
    <source>
        <strain evidence="5 6">CRIB</strain>
    </source>
</reference>
<name>A0A1V1I5F9_9FIRM</name>
<keyword evidence="2" id="KW-0238">DNA-binding</keyword>
<dbReference type="PANTHER" id="PTHR43280">
    <property type="entry name" value="ARAC-FAMILY TRANSCRIPTIONAL REGULATOR"/>
    <property type="match status" value="1"/>
</dbReference>
<dbReference type="PANTHER" id="PTHR43280:SF28">
    <property type="entry name" value="HTH-TYPE TRANSCRIPTIONAL ACTIVATOR RHAS"/>
    <property type="match status" value="1"/>
</dbReference>
<dbReference type="InterPro" id="IPR018060">
    <property type="entry name" value="HTH_AraC"/>
</dbReference>
<dbReference type="InterPro" id="IPR018062">
    <property type="entry name" value="HTH_AraC-typ_CS"/>
</dbReference>
<evidence type="ECO:0000313" key="6">
    <source>
        <dbReference type="Proteomes" id="UP000245622"/>
    </source>
</evidence>
<dbReference type="PROSITE" id="PS01124">
    <property type="entry name" value="HTH_ARAC_FAMILY_2"/>
    <property type="match status" value="1"/>
</dbReference>
<gene>
    <name evidence="5" type="ORF">CRIB_2243</name>
</gene>
<dbReference type="InterPro" id="IPR009057">
    <property type="entry name" value="Homeodomain-like_sf"/>
</dbReference>
<dbReference type="Pfam" id="PF12833">
    <property type="entry name" value="HTH_18"/>
    <property type="match status" value="1"/>
</dbReference>
<keyword evidence="3" id="KW-0804">Transcription</keyword>
<dbReference type="KEGG" id="ril:CRIB_2243"/>
<evidence type="ECO:0000256" key="3">
    <source>
        <dbReference type="ARBA" id="ARBA00023163"/>
    </source>
</evidence>
<dbReference type="GO" id="GO:0003700">
    <property type="term" value="F:DNA-binding transcription factor activity"/>
    <property type="evidence" value="ECO:0007669"/>
    <property type="project" value="InterPro"/>
</dbReference>
<dbReference type="PROSITE" id="PS00041">
    <property type="entry name" value="HTH_ARAC_FAMILY_1"/>
    <property type="match status" value="1"/>
</dbReference>
<dbReference type="RefSeq" id="WP_180702336.1">
    <property type="nucleotide sequence ID" value="NZ_LN555523.1"/>
</dbReference>
<dbReference type="GO" id="GO:0043565">
    <property type="term" value="F:sequence-specific DNA binding"/>
    <property type="evidence" value="ECO:0007669"/>
    <property type="project" value="InterPro"/>
</dbReference>
<keyword evidence="1" id="KW-0805">Transcription regulation</keyword>
<dbReference type="PRINTS" id="PR00032">
    <property type="entry name" value="HTHARAC"/>
</dbReference>
<evidence type="ECO:0000256" key="1">
    <source>
        <dbReference type="ARBA" id="ARBA00023015"/>
    </source>
</evidence>
<feature type="domain" description="HTH araC/xylS-type" evidence="4">
    <location>
        <begin position="303"/>
        <end position="401"/>
    </location>
</feature>
<evidence type="ECO:0000256" key="2">
    <source>
        <dbReference type="ARBA" id="ARBA00023125"/>
    </source>
</evidence>
<dbReference type="Gene3D" id="1.10.10.60">
    <property type="entry name" value="Homeodomain-like"/>
    <property type="match status" value="2"/>
</dbReference>
<accession>A0A1V1I5F9</accession>
<dbReference type="SMART" id="SM00342">
    <property type="entry name" value="HTH_ARAC"/>
    <property type="match status" value="1"/>
</dbReference>
<dbReference type="EMBL" id="LN555523">
    <property type="protein sequence ID" value="CED94844.1"/>
    <property type="molecule type" value="Genomic_DNA"/>
</dbReference>
<evidence type="ECO:0000313" key="5">
    <source>
        <dbReference type="EMBL" id="CED94844.1"/>
    </source>
</evidence>
<keyword evidence="6" id="KW-1185">Reference proteome</keyword>
<dbReference type="GeneID" id="82206270"/>
<dbReference type="AlphaFoldDB" id="A0A1V1I5F9"/>
<evidence type="ECO:0000259" key="4">
    <source>
        <dbReference type="PROSITE" id="PS01124"/>
    </source>
</evidence>
<dbReference type="SUPFAM" id="SSF46689">
    <property type="entry name" value="Homeodomain-like"/>
    <property type="match status" value="2"/>
</dbReference>
<sequence>MTNEKTINLLKDMLDITLDLPLFYIEDIKNNLKEIEKYLPSLLTINKDYFNNFIDFIITTKEQNIYSITDSIFANYVVVCLDEINKNYILLGPYLLIADYKDLLSEYNQYDLTLDEINALKNYHKDLPILNKHKISNIVKIILKNIYTKNCKFKFIEKNNLFNLKSKESKTHRELISFIESDYLEKISATEYKLFFAIRQGDKLFASKCFDKLLPQTNINSNDFVNIRDYKNKLIYYNTLLKKAGELEGISTVHLQSLYNTNLDKIELSNDFNELYNLIFNMIVDYCDTISDHKLKYYSPLVKKAINHINLNLNNDLCVKDLADLFYVSPTYLARLFKKEVNSSIVEYINTQRIKQSTCLLKDRNLPIHQISQMVGISDYNYFSRLFKKYMNKTPSQYRKNNT</sequence>
<proteinExistence type="predicted"/>
<organism evidence="5 6">
    <name type="scientific">Romboutsia ilealis</name>
    <dbReference type="NCBI Taxonomy" id="1115758"/>
    <lineage>
        <taxon>Bacteria</taxon>
        <taxon>Bacillati</taxon>
        <taxon>Bacillota</taxon>
        <taxon>Clostridia</taxon>
        <taxon>Peptostreptococcales</taxon>
        <taxon>Peptostreptococcaceae</taxon>
        <taxon>Romboutsia</taxon>
    </lineage>
</organism>